<reference evidence="1 2" key="1">
    <citation type="journal article" date="2019" name="Sci. Rep.">
        <title>Orb-weaving spider Araneus ventricosus genome elucidates the spidroin gene catalogue.</title>
        <authorList>
            <person name="Kono N."/>
            <person name="Nakamura H."/>
            <person name="Ohtoshi R."/>
            <person name="Moran D.A.P."/>
            <person name="Shinohara A."/>
            <person name="Yoshida Y."/>
            <person name="Fujiwara M."/>
            <person name="Mori M."/>
            <person name="Tomita M."/>
            <person name="Arakawa K."/>
        </authorList>
    </citation>
    <scope>NUCLEOTIDE SEQUENCE [LARGE SCALE GENOMIC DNA]</scope>
</reference>
<evidence type="ECO:0008006" key="3">
    <source>
        <dbReference type="Google" id="ProtNLM"/>
    </source>
</evidence>
<keyword evidence="2" id="KW-1185">Reference proteome</keyword>
<dbReference type="InterPro" id="IPR011011">
    <property type="entry name" value="Znf_FYVE_PHD"/>
</dbReference>
<accession>A0A4Y2BJ63</accession>
<dbReference type="Gene3D" id="3.30.40.10">
    <property type="entry name" value="Zinc/RING finger domain, C3HC4 (zinc finger)"/>
    <property type="match status" value="1"/>
</dbReference>
<dbReference type="SUPFAM" id="SSF57903">
    <property type="entry name" value="FYVE/PHD zinc finger"/>
    <property type="match status" value="1"/>
</dbReference>
<proteinExistence type="predicted"/>
<evidence type="ECO:0000313" key="1">
    <source>
        <dbReference type="EMBL" id="GBL92270.1"/>
    </source>
</evidence>
<dbReference type="InterPro" id="IPR013083">
    <property type="entry name" value="Znf_RING/FYVE/PHD"/>
</dbReference>
<name>A0A4Y2BJ63_ARAVE</name>
<sequence>MAKEGVENQVANLEQDMCSICSCNLNEPSFVSCYSCSMKIHITCCQNVASTYEDNNFVYLCDICDRKENTNGVSKSTPRTEKSSVKVIETCGKKMIPVAVGDFILLNVPKVDRGPLDCPNLIGKILKVENNIYQIGTKIGIIKSWFPRCDFQTSGPQILEDVPENLFVKL</sequence>
<dbReference type="OrthoDB" id="5836254at2759"/>
<dbReference type="Proteomes" id="UP000499080">
    <property type="component" value="Unassembled WGS sequence"/>
</dbReference>
<protein>
    <recommendedName>
        <fullName evidence="3">PHD-type domain-containing protein</fullName>
    </recommendedName>
</protein>
<evidence type="ECO:0000313" key="2">
    <source>
        <dbReference type="Proteomes" id="UP000499080"/>
    </source>
</evidence>
<dbReference type="AlphaFoldDB" id="A0A4Y2BJ63"/>
<dbReference type="EMBL" id="BGPR01235803">
    <property type="protein sequence ID" value="GBL92270.1"/>
    <property type="molecule type" value="Genomic_DNA"/>
</dbReference>
<organism evidence="1 2">
    <name type="scientific">Araneus ventricosus</name>
    <name type="common">Orbweaver spider</name>
    <name type="synonym">Epeira ventricosa</name>
    <dbReference type="NCBI Taxonomy" id="182803"/>
    <lineage>
        <taxon>Eukaryota</taxon>
        <taxon>Metazoa</taxon>
        <taxon>Ecdysozoa</taxon>
        <taxon>Arthropoda</taxon>
        <taxon>Chelicerata</taxon>
        <taxon>Arachnida</taxon>
        <taxon>Araneae</taxon>
        <taxon>Araneomorphae</taxon>
        <taxon>Entelegynae</taxon>
        <taxon>Araneoidea</taxon>
        <taxon>Araneidae</taxon>
        <taxon>Araneus</taxon>
    </lineage>
</organism>
<comment type="caution">
    <text evidence="1">The sequence shown here is derived from an EMBL/GenBank/DDBJ whole genome shotgun (WGS) entry which is preliminary data.</text>
</comment>
<gene>
    <name evidence="1" type="ORF">AVEN_145143_1</name>
</gene>